<organism evidence="1 2">
    <name type="scientific">Phialemonium thermophilum</name>
    <dbReference type="NCBI Taxonomy" id="223376"/>
    <lineage>
        <taxon>Eukaryota</taxon>
        <taxon>Fungi</taxon>
        <taxon>Dikarya</taxon>
        <taxon>Ascomycota</taxon>
        <taxon>Pezizomycotina</taxon>
        <taxon>Sordariomycetes</taxon>
        <taxon>Sordariomycetidae</taxon>
        <taxon>Cephalothecales</taxon>
        <taxon>Cephalothecaceae</taxon>
        <taxon>Phialemonium</taxon>
    </lineage>
</organism>
<accession>A0ABR3XCD8</accession>
<evidence type="ECO:0000313" key="2">
    <source>
        <dbReference type="Proteomes" id="UP001586593"/>
    </source>
</evidence>
<proteinExistence type="predicted"/>
<name>A0ABR3XCD8_9PEZI</name>
<sequence length="187" mass="20426">MAAIDLYRVGFVMLEKALTTGIDILQKAKAAPDASELPKARLAPDMFDLRGQVEVFHLTAAKLVYELGNPLSRKTPDPVTDMALWAVPQGEAATLDDLIAHLERARELVKGVPAADVEGKQDQRVQLDTALGSWDLSATEYVANFVVPNAFFHLQTSYAILRHRGVPLGKRDFLVPFIGPPAPQPSN</sequence>
<dbReference type="PANTHER" id="PTHR36922:SF1">
    <property type="entry name" value="DUF1993 DOMAIN-CONTAINING PROTEIN"/>
    <property type="match status" value="1"/>
</dbReference>
<dbReference type="SUPFAM" id="SSF109854">
    <property type="entry name" value="DinB/YfiT-like putative metalloenzymes"/>
    <property type="match status" value="1"/>
</dbReference>
<dbReference type="InterPro" id="IPR018531">
    <property type="entry name" value="DUF1993"/>
</dbReference>
<evidence type="ECO:0008006" key="3">
    <source>
        <dbReference type="Google" id="ProtNLM"/>
    </source>
</evidence>
<gene>
    <name evidence="1" type="ORF">VTK73DRAFT_836</name>
</gene>
<dbReference type="Pfam" id="PF09351">
    <property type="entry name" value="DUF1993"/>
    <property type="match status" value="1"/>
</dbReference>
<dbReference type="Proteomes" id="UP001586593">
    <property type="component" value="Unassembled WGS sequence"/>
</dbReference>
<dbReference type="PANTHER" id="PTHR36922">
    <property type="entry name" value="BLL2446 PROTEIN"/>
    <property type="match status" value="1"/>
</dbReference>
<dbReference type="InterPro" id="IPR034660">
    <property type="entry name" value="DinB/YfiT-like"/>
</dbReference>
<reference evidence="1 2" key="1">
    <citation type="journal article" date="2024" name="Commun. Biol.">
        <title>Comparative genomic analysis of thermophilic fungi reveals convergent evolutionary adaptations and gene losses.</title>
        <authorList>
            <person name="Steindorff A.S."/>
            <person name="Aguilar-Pontes M.V."/>
            <person name="Robinson A.J."/>
            <person name="Andreopoulos B."/>
            <person name="LaButti K."/>
            <person name="Kuo A."/>
            <person name="Mondo S."/>
            <person name="Riley R."/>
            <person name="Otillar R."/>
            <person name="Haridas S."/>
            <person name="Lipzen A."/>
            <person name="Grimwood J."/>
            <person name="Schmutz J."/>
            <person name="Clum A."/>
            <person name="Reid I.D."/>
            <person name="Moisan M.C."/>
            <person name="Butler G."/>
            <person name="Nguyen T.T.M."/>
            <person name="Dewar K."/>
            <person name="Conant G."/>
            <person name="Drula E."/>
            <person name="Henrissat B."/>
            <person name="Hansel C."/>
            <person name="Singer S."/>
            <person name="Hutchinson M.I."/>
            <person name="de Vries R.P."/>
            <person name="Natvig D.O."/>
            <person name="Powell A.J."/>
            <person name="Tsang A."/>
            <person name="Grigoriev I.V."/>
        </authorList>
    </citation>
    <scope>NUCLEOTIDE SEQUENCE [LARGE SCALE GENOMIC DNA]</scope>
    <source>
        <strain evidence="1 2">ATCC 24622</strain>
    </source>
</reference>
<evidence type="ECO:0000313" key="1">
    <source>
        <dbReference type="EMBL" id="KAL1873594.1"/>
    </source>
</evidence>
<protein>
    <recommendedName>
        <fullName evidence="3">DUF1993 domain-containing protein</fullName>
    </recommendedName>
</protein>
<comment type="caution">
    <text evidence="1">The sequence shown here is derived from an EMBL/GenBank/DDBJ whole genome shotgun (WGS) entry which is preliminary data.</text>
</comment>
<keyword evidence="2" id="KW-1185">Reference proteome</keyword>
<dbReference type="Gene3D" id="1.20.120.450">
    <property type="entry name" value="dinb family like domain"/>
    <property type="match status" value="1"/>
</dbReference>
<dbReference type="EMBL" id="JAZHXJ010000119">
    <property type="protein sequence ID" value="KAL1873594.1"/>
    <property type="molecule type" value="Genomic_DNA"/>
</dbReference>